<dbReference type="Proteomes" id="UP000823928">
    <property type="component" value="Unassembled WGS sequence"/>
</dbReference>
<accession>A0A9D1EWE9</accession>
<dbReference type="SUPFAM" id="SSF46548">
    <property type="entry name" value="alpha-helical ferredoxin"/>
    <property type="match status" value="1"/>
</dbReference>
<dbReference type="Pfam" id="PF02754">
    <property type="entry name" value="CCG"/>
    <property type="match status" value="2"/>
</dbReference>
<dbReference type="Pfam" id="PF13183">
    <property type="entry name" value="Fer4_8"/>
    <property type="match status" value="1"/>
</dbReference>
<dbReference type="EMBL" id="DVIU01000023">
    <property type="protein sequence ID" value="HIS35218.1"/>
    <property type="molecule type" value="Genomic_DNA"/>
</dbReference>
<evidence type="ECO:0000313" key="7">
    <source>
        <dbReference type="EMBL" id="HIS35218.1"/>
    </source>
</evidence>
<keyword evidence="4" id="KW-0408">Iron</keyword>
<dbReference type="PANTHER" id="PTHR32479">
    <property type="entry name" value="GLYCOLATE OXIDASE IRON-SULFUR SUBUNIT"/>
    <property type="match status" value="1"/>
</dbReference>
<dbReference type="InterPro" id="IPR004017">
    <property type="entry name" value="Cys_rich_dom"/>
</dbReference>
<dbReference type="AlphaFoldDB" id="A0A9D1EWE9"/>
<keyword evidence="1" id="KW-0004">4Fe-4S</keyword>
<dbReference type="InterPro" id="IPR009051">
    <property type="entry name" value="Helical_ferredxn"/>
</dbReference>
<feature type="domain" description="4Fe-4S ferredoxin-type" evidence="6">
    <location>
        <begin position="56"/>
        <end position="87"/>
    </location>
</feature>
<keyword evidence="5" id="KW-0411">Iron-sulfur</keyword>
<dbReference type="PROSITE" id="PS00198">
    <property type="entry name" value="4FE4S_FER_1"/>
    <property type="match status" value="2"/>
</dbReference>
<comment type="caution">
    <text evidence="7">The sequence shown here is derived from an EMBL/GenBank/DDBJ whole genome shotgun (WGS) entry which is preliminary data.</text>
</comment>
<dbReference type="GO" id="GO:0046872">
    <property type="term" value="F:metal ion binding"/>
    <property type="evidence" value="ECO:0007669"/>
    <property type="project" value="UniProtKB-KW"/>
</dbReference>
<name>A0A9D1EWE9_9BACT</name>
<dbReference type="Gene3D" id="1.10.1060.10">
    <property type="entry name" value="Alpha-helical ferredoxin"/>
    <property type="match status" value="1"/>
</dbReference>
<dbReference type="GO" id="GO:0016491">
    <property type="term" value="F:oxidoreductase activity"/>
    <property type="evidence" value="ECO:0007669"/>
    <property type="project" value="UniProtKB-ARBA"/>
</dbReference>
<proteinExistence type="predicted"/>
<evidence type="ECO:0000256" key="3">
    <source>
        <dbReference type="ARBA" id="ARBA00022737"/>
    </source>
</evidence>
<sequence length="352" mass="39873">MKKLEDFADDINKCSKCGLCQSVCPVYKITGNDCAVSRGKFVMLDGVLKGDLKLNRNIEKYLDMCLKCGKCTAFCPSNIDVCEIFNTAKYEYAKNTAIGKFEKFLESRLVFGNFLKTVRSTIPRKIFDKKGKIKLLYFKGCVNELYPKVENALKTVFLNLDVEIIERNFECCGLPFLSSGNMERFEQVKKHNLELMDCRYDYILTDCASCEHTLKTYGCENVINAAEFLAAQNIKFVFKKPVQVTFHKPCHLENNDFLIPLLEKCENIEYIEMKDYDACCGFAGEFAIKNPLISGAISKNKAINAYNTGAEYLLTTCPACIMGLHQGFIFSGKKSPKIMNIMEFLALAEINI</sequence>
<dbReference type="GO" id="GO:0051539">
    <property type="term" value="F:4 iron, 4 sulfur cluster binding"/>
    <property type="evidence" value="ECO:0007669"/>
    <property type="project" value="UniProtKB-KW"/>
</dbReference>
<feature type="domain" description="4Fe-4S ferredoxin-type" evidence="6">
    <location>
        <begin position="5"/>
        <end position="34"/>
    </location>
</feature>
<dbReference type="PANTHER" id="PTHR32479:SF19">
    <property type="entry name" value="ANAEROBIC GLYCEROL-3-PHOSPHATE DEHYDROGENASE SUBUNIT C"/>
    <property type="match status" value="1"/>
</dbReference>
<evidence type="ECO:0000256" key="1">
    <source>
        <dbReference type="ARBA" id="ARBA00022485"/>
    </source>
</evidence>
<evidence type="ECO:0000256" key="5">
    <source>
        <dbReference type="ARBA" id="ARBA00023014"/>
    </source>
</evidence>
<evidence type="ECO:0000259" key="6">
    <source>
        <dbReference type="PROSITE" id="PS51379"/>
    </source>
</evidence>
<reference evidence="7" key="1">
    <citation type="submission" date="2020-10" db="EMBL/GenBank/DDBJ databases">
        <authorList>
            <person name="Gilroy R."/>
        </authorList>
    </citation>
    <scope>NUCLEOTIDE SEQUENCE</scope>
    <source>
        <strain evidence="7">6276</strain>
    </source>
</reference>
<evidence type="ECO:0000256" key="2">
    <source>
        <dbReference type="ARBA" id="ARBA00022723"/>
    </source>
</evidence>
<gene>
    <name evidence="7" type="ORF">IAC10_01115</name>
</gene>
<dbReference type="PROSITE" id="PS51379">
    <property type="entry name" value="4FE4S_FER_2"/>
    <property type="match status" value="2"/>
</dbReference>
<keyword evidence="2" id="KW-0479">Metal-binding</keyword>
<evidence type="ECO:0000256" key="4">
    <source>
        <dbReference type="ARBA" id="ARBA00023004"/>
    </source>
</evidence>
<dbReference type="InterPro" id="IPR017900">
    <property type="entry name" value="4Fe4S_Fe_S_CS"/>
</dbReference>
<protein>
    <submittedName>
        <fullName evidence="7">(Fe-S)-binding protein</fullName>
    </submittedName>
</protein>
<reference evidence="7" key="2">
    <citation type="journal article" date="2021" name="PeerJ">
        <title>Extensive microbial diversity within the chicken gut microbiome revealed by metagenomics and culture.</title>
        <authorList>
            <person name="Gilroy R."/>
            <person name="Ravi A."/>
            <person name="Getino M."/>
            <person name="Pursley I."/>
            <person name="Horton D.L."/>
            <person name="Alikhan N.F."/>
            <person name="Baker D."/>
            <person name="Gharbi K."/>
            <person name="Hall N."/>
            <person name="Watson M."/>
            <person name="Adriaenssens E.M."/>
            <person name="Foster-Nyarko E."/>
            <person name="Jarju S."/>
            <person name="Secka A."/>
            <person name="Antonio M."/>
            <person name="Oren A."/>
            <person name="Chaudhuri R.R."/>
            <person name="La Ragione R."/>
            <person name="Hildebrand F."/>
            <person name="Pallen M.J."/>
        </authorList>
    </citation>
    <scope>NUCLEOTIDE SEQUENCE</scope>
    <source>
        <strain evidence="7">6276</strain>
    </source>
</reference>
<evidence type="ECO:0000313" key="8">
    <source>
        <dbReference type="Proteomes" id="UP000823928"/>
    </source>
</evidence>
<dbReference type="InterPro" id="IPR017896">
    <property type="entry name" value="4Fe4S_Fe-S-bd"/>
</dbReference>
<keyword evidence="3" id="KW-0677">Repeat</keyword>
<organism evidence="7 8">
    <name type="scientific">Candidatus Scatousia excrementigallinarum</name>
    <dbReference type="NCBI Taxonomy" id="2840935"/>
    <lineage>
        <taxon>Bacteria</taxon>
        <taxon>Candidatus Scatousia</taxon>
    </lineage>
</organism>